<keyword evidence="3" id="KW-1185">Reference proteome</keyword>
<dbReference type="Proteomes" id="UP001497392">
    <property type="component" value="Unassembled WGS sequence"/>
</dbReference>
<gene>
    <name evidence="2" type="primary">g9889</name>
    <name evidence="2" type="ORF">VP750_LOCUS8905</name>
</gene>
<feature type="region of interest" description="Disordered" evidence="1">
    <location>
        <begin position="382"/>
        <end position="416"/>
    </location>
</feature>
<feature type="compositionally biased region" description="Low complexity" evidence="1">
    <location>
        <begin position="10"/>
        <end position="22"/>
    </location>
</feature>
<dbReference type="PANTHER" id="PTHR33977:SF1">
    <property type="entry name" value="ZINC ION BINDING PROTEIN"/>
    <property type="match status" value="1"/>
</dbReference>
<protein>
    <submittedName>
        <fullName evidence="2">G9889 protein</fullName>
    </submittedName>
</protein>
<feature type="region of interest" description="Disordered" evidence="1">
    <location>
        <begin position="1"/>
        <end position="41"/>
    </location>
</feature>
<accession>A0ABP1G4F0</accession>
<evidence type="ECO:0000313" key="3">
    <source>
        <dbReference type="Proteomes" id="UP001497392"/>
    </source>
</evidence>
<evidence type="ECO:0000256" key="1">
    <source>
        <dbReference type="SAM" id="MobiDB-lite"/>
    </source>
</evidence>
<proteinExistence type="predicted"/>
<dbReference type="PANTHER" id="PTHR33977">
    <property type="entry name" value="ZINC ION BINDING PROTEIN"/>
    <property type="match status" value="1"/>
</dbReference>
<dbReference type="EMBL" id="CAXHTA020000016">
    <property type="protein sequence ID" value="CAL5226999.1"/>
    <property type="molecule type" value="Genomic_DNA"/>
</dbReference>
<name>A0ABP1G4F0_9CHLO</name>
<sequence length="467" mass="49347">MEVETPLPAPALSLPAQPHSLPTLQQPARRASRSVCSPAEGPFSYDSPELVWEEGTYASTRFHSVNIPAERIQDFVLGENARGQTSFCVFKSERPWKAEQGLPSRTSVLSKVTYWCRAGPEDYSGRTPSGEPKGPGKRRSKIEHGESVKRGCQAHFTIRVLAREPEVAEIRMYQPAHVNSTGENCHNSSTQRKGISHPRGKKLKSGQEAEDGQESLAVPQVSVLALPGMPGADQASRSSNVQGLAGQQYPEVLQGSQLPGMDVMQHMAHMQALLAGATSASSQDPNLSKMFSQGAYMEGPMGAAPLPQAEMPHASAGPAAGMQADIVSGSSSGVQLPAVAQLQLPSSQPDQAAAAHSAMSQQALTQAHEALMQQSMMAAAAANPAVAPGGPELPSSSEQGHGQPMMPLGLQEQPSAKQHMLHAISDGAAMVQAICSQIPTDNDPRCMAAADVQRKANAELLRIFSGA</sequence>
<feature type="compositionally biased region" description="Polar residues" evidence="1">
    <location>
        <begin position="178"/>
        <end position="193"/>
    </location>
</feature>
<organism evidence="2 3">
    <name type="scientific">Coccomyxa viridis</name>
    <dbReference type="NCBI Taxonomy" id="1274662"/>
    <lineage>
        <taxon>Eukaryota</taxon>
        <taxon>Viridiplantae</taxon>
        <taxon>Chlorophyta</taxon>
        <taxon>core chlorophytes</taxon>
        <taxon>Trebouxiophyceae</taxon>
        <taxon>Trebouxiophyceae incertae sedis</taxon>
        <taxon>Coccomyxaceae</taxon>
        <taxon>Coccomyxa</taxon>
    </lineage>
</organism>
<feature type="region of interest" description="Disordered" evidence="1">
    <location>
        <begin position="120"/>
        <end position="148"/>
    </location>
</feature>
<comment type="caution">
    <text evidence="2">The sequence shown here is derived from an EMBL/GenBank/DDBJ whole genome shotgun (WGS) entry which is preliminary data.</text>
</comment>
<evidence type="ECO:0000313" key="2">
    <source>
        <dbReference type="EMBL" id="CAL5226999.1"/>
    </source>
</evidence>
<reference evidence="2 3" key="1">
    <citation type="submission" date="2024-06" db="EMBL/GenBank/DDBJ databases">
        <authorList>
            <person name="Kraege A."/>
            <person name="Thomma B."/>
        </authorList>
    </citation>
    <scope>NUCLEOTIDE SEQUENCE [LARGE SCALE GENOMIC DNA]</scope>
</reference>
<feature type="compositionally biased region" description="Basic residues" evidence="1">
    <location>
        <begin position="194"/>
        <end position="204"/>
    </location>
</feature>
<feature type="region of interest" description="Disordered" evidence="1">
    <location>
        <begin position="178"/>
        <end position="215"/>
    </location>
</feature>